<dbReference type="InterPro" id="IPR038157">
    <property type="entry name" value="FeoA_core_dom"/>
</dbReference>
<dbReference type="Pfam" id="PF04023">
    <property type="entry name" value="FeoA"/>
    <property type="match status" value="1"/>
</dbReference>
<dbReference type="InterPro" id="IPR007167">
    <property type="entry name" value="Fe-transptr_FeoA-like"/>
</dbReference>
<gene>
    <name evidence="3" type="ORF">SHALO_1963</name>
</gene>
<accession>A0A1D7TLE0</accession>
<feature type="domain" description="Ferrous iron transporter FeoA-like" evidence="2">
    <location>
        <begin position="2"/>
        <end position="74"/>
    </location>
</feature>
<dbReference type="KEGG" id="shal:SHALO_1963"/>
<dbReference type="PANTHER" id="PTHR42954">
    <property type="entry name" value="FE(2+) TRANSPORT PROTEIN A"/>
    <property type="match status" value="1"/>
</dbReference>
<dbReference type="AlphaFoldDB" id="A0A1D7TLE0"/>
<name>A0A1D7TLE0_9BACT</name>
<dbReference type="Gene3D" id="2.30.30.90">
    <property type="match status" value="1"/>
</dbReference>
<dbReference type="GO" id="GO:0046914">
    <property type="term" value="F:transition metal ion binding"/>
    <property type="evidence" value="ECO:0007669"/>
    <property type="project" value="InterPro"/>
</dbReference>
<reference evidence="4" key="1">
    <citation type="submission" date="2016-08" db="EMBL/GenBank/DDBJ databases">
        <title>Complete genome sequence of the organohalide-respiring Epsilonproteobacterium Sulfurospirillum halorespirans.</title>
        <authorList>
            <person name="Goris T."/>
            <person name="Zimmermann J."/>
            <person name="Schenz B."/>
            <person name="Lemos M."/>
            <person name="Hackermueller J."/>
            <person name="Diekert G."/>
        </authorList>
    </citation>
    <scope>NUCLEOTIDE SEQUENCE [LARGE SCALE GENOMIC DNA]</scope>
    <source>
        <strain>DSM 13726</strain>
        <strain evidence="4">PCE-M2</strain>
    </source>
</reference>
<protein>
    <submittedName>
        <fullName evidence="3">FeoA</fullName>
    </submittedName>
</protein>
<dbReference type="EMBL" id="CP017111">
    <property type="protein sequence ID" value="AOO65734.1"/>
    <property type="molecule type" value="Genomic_DNA"/>
</dbReference>
<dbReference type="STRING" id="1193502.SHALO_1963"/>
<dbReference type="InterPro" id="IPR008988">
    <property type="entry name" value="Transcriptional_repressor_C"/>
</dbReference>
<dbReference type="PATRIC" id="fig|1193502.14.peg.1995"/>
<dbReference type="PANTHER" id="PTHR42954:SF1">
    <property type="entry name" value="FERROUS IRON TRANSPORTER FEOA DOMAIN-CONTAINING PROTEIN"/>
    <property type="match status" value="1"/>
</dbReference>
<proteinExistence type="predicted"/>
<evidence type="ECO:0000313" key="3">
    <source>
        <dbReference type="EMBL" id="AOO65734.1"/>
    </source>
</evidence>
<sequence length="75" mass="8140">MITLSEMNAGDNAVVTHIEADGELKQRLFSLGLRRGSHLKIKATSIAKSTMEIEVGSTLLALRFEEAKSIGVQRA</sequence>
<dbReference type="Proteomes" id="UP000094609">
    <property type="component" value="Chromosome"/>
</dbReference>
<evidence type="ECO:0000313" key="4">
    <source>
        <dbReference type="Proteomes" id="UP000094609"/>
    </source>
</evidence>
<dbReference type="SMART" id="SM00899">
    <property type="entry name" value="FeoA"/>
    <property type="match status" value="1"/>
</dbReference>
<keyword evidence="4" id="KW-1185">Reference proteome</keyword>
<evidence type="ECO:0000259" key="2">
    <source>
        <dbReference type="SMART" id="SM00899"/>
    </source>
</evidence>
<organism evidence="3 4">
    <name type="scientific">Sulfurospirillum halorespirans DSM 13726</name>
    <dbReference type="NCBI Taxonomy" id="1193502"/>
    <lineage>
        <taxon>Bacteria</taxon>
        <taxon>Pseudomonadati</taxon>
        <taxon>Campylobacterota</taxon>
        <taxon>Epsilonproteobacteria</taxon>
        <taxon>Campylobacterales</taxon>
        <taxon>Sulfurospirillaceae</taxon>
        <taxon>Sulfurospirillum</taxon>
    </lineage>
</organism>
<dbReference type="RefSeq" id="WP_069478380.1">
    <property type="nucleotide sequence ID" value="NZ_CP017111.1"/>
</dbReference>
<evidence type="ECO:0000256" key="1">
    <source>
        <dbReference type="ARBA" id="ARBA00023004"/>
    </source>
</evidence>
<dbReference type="SUPFAM" id="SSF50037">
    <property type="entry name" value="C-terminal domain of transcriptional repressors"/>
    <property type="match status" value="1"/>
</dbReference>
<dbReference type="InterPro" id="IPR052713">
    <property type="entry name" value="FeoA"/>
</dbReference>
<keyword evidence="1" id="KW-0408">Iron</keyword>